<dbReference type="PANTHER" id="PTHR36476">
    <property type="entry name" value="OREXIGENIC NEUROPEPTIDE QRFP"/>
    <property type="match status" value="1"/>
</dbReference>
<evidence type="ECO:0000313" key="9">
    <source>
        <dbReference type="Proteomes" id="UP000001646"/>
    </source>
</evidence>
<evidence type="ECO:0000313" key="8">
    <source>
        <dbReference type="Ensembl" id="ENSACAP00000030163.1"/>
    </source>
</evidence>
<accession>A0A803T4M3</accession>
<organism evidence="8 9">
    <name type="scientific">Anolis carolinensis</name>
    <name type="common">Green anole</name>
    <name type="synonym">American chameleon</name>
    <dbReference type="NCBI Taxonomy" id="28377"/>
    <lineage>
        <taxon>Eukaryota</taxon>
        <taxon>Metazoa</taxon>
        <taxon>Chordata</taxon>
        <taxon>Craniata</taxon>
        <taxon>Vertebrata</taxon>
        <taxon>Euteleostomi</taxon>
        <taxon>Lepidosauria</taxon>
        <taxon>Squamata</taxon>
        <taxon>Bifurcata</taxon>
        <taxon>Unidentata</taxon>
        <taxon>Episquamata</taxon>
        <taxon>Toxicofera</taxon>
        <taxon>Iguania</taxon>
        <taxon>Dactyloidae</taxon>
        <taxon>Anolis</taxon>
    </lineage>
</organism>
<dbReference type="GO" id="GO:0007218">
    <property type="term" value="P:neuropeptide signaling pathway"/>
    <property type="evidence" value="ECO:0007669"/>
    <property type="project" value="UniProtKB-KW"/>
</dbReference>
<reference evidence="8" key="3">
    <citation type="submission" date="2025-09" db="UniProtKB">
        <authorList>
            <consortium name="Ensembl"/>
        </authorList>
    </citation>
    <scope>IDENTIFICATION</scope>
</reference>
<evidence type="ECO:0000256" key="3">
    <source>
        <dbReference type="ARBA" id="ARBA00022525"/>
    </source>
</evidence>
<evidence type="ECO:0000256" key="1">
    <source>
        <dbReference type="ARBA" id="ARBA00004613"/>
    </source>
</evidence>
<name>A0A803T4M3_ANOCA</name>
<dbReference type="AlphaFoldDB" id="A0A803T4M3"/>
<keyword evidence="3" id="KW-0964">Secreted</keyword>
<evidence type="ECO:0000256" key="6">
    <source>
        <dbReference type="SAM" id="MobiDB-lite"/>
    </source>
</evidence>
<dbReference type="GO" id="GO:0031854">
    <property type="term" value="F:orexigenic neuropeptide QRFP receptor binding"/>
    <property type="evidence" value="ECO:0007669"/>
    <property type="project" value="InterPro"/>
</dbReference>
<dbReference type="RefSeq" id="XP_008123041.1">
    <property type="nucleotide sequence ID" value="XM_008124834.3"/>
</dbReference>
<reference evidence="8" key="2">
    <citation type="submission" date="2025-08" db="UniProtKB">
        <authorList>
            <consortium name="Ensembl"/>
        </authorList>
    </citation>
    <scope>IDENTIFICATION</scope>
</reference>
<feature type="signal peptide" evidence="7">
    <location>
        <begin position="1"/>
        <end position="24"/>
    </location>
</feature>
<dbReference type="KEGG" id="acs:103282221"/>
<evidence type="ECO:0000256" key="5">
    <source>
        <dbReference type="ARBA" id="ARBA00023320"/>
    </source>
</evidence>
<reference evidence="8" key="1">
    <citation type="submission" date="2009-12" db="EMBL/GenBank/DDBJ databases">
        <title>The Genome Sequence of Anolis carolinensis (Green Anole Lizard).</title>
        <authorList>
            <consortium name="The Genome Sequencing Platform"/>
            <person name="Di Palma F."/>
            <person name="Alfoldi J."/>
            <person name="Heiman D."/>
            <person name="Young S."/>
            <person name="Grabherr M."/>
            <person name="Johnson J."/>
            <person name="Lander E.S."/>
            <person name="Lindblad-Toh K."/>
        </authorList>
    </citation>
    <scope>NUCLEOTIDE SEQUENCE [LARGE SCALE GENOMIC DNA]</scope>
    <source>
        <strain evidence="8">JBL SC #1</strain>
    </source>
</reference>
<dbReference type="Pfam" id="PF11109">
    <property type="entry name" value="RFamide_26RFa"/>
    <property type="match status" value="1"/>
</dbReference>
<dbReference type="GeneID" id="103282221"/>
<keyword evidence="7" id="KW-0732">Signal</keyword>
<evidence type="ECO:0000256" key="7">
    <source>
        <dbReference type="SAM" id="SignalP"/>
    </source>
</evidence>
<dbReference type="InParanoid" id="A0A803T4M3"/>
<evidence type="ECO:0000256" key="4">
    <source>
        <dbReference type="ARBA" id="ARBA00022815"/>
    </source>
</evidence>
<gene>
    <name evidence="8" type="primary">qrfp</name>
</gene>
<comment type="subcellular location">
    <subcellularLocation>
        <location evidence="1">Secreted</location>
    </subcellularLocation>
</comment>
<dbReference type="InterPro" id="IPR024565">
    <property type="entry name" value="P518"/>
</dbReference>
<keyword evidence="9" id="KW-1185">Reference proteome</keyword>
<proteinExistence type="inferred from homology"/>
<feature type="compositionally biased region" description="Basic and acidic residues" evidence="6">
    <location>
        <begin position="66"/>
        <end position="77"/>
    </location>
</feature>
<evidence type="ECO:0000256" key="2">
    <source>
        <dbReference type="ARBA" id="ARBA00005516"/>
    </source>
</evidence>
<keyword evidence="4" id="KW-0027">Amidation</keyword>
<feature type="chain" id="PRO_5032631305" evidence="7">
    <location>
        <begin position="25"/>
        <end position="134"/>
    </location>
</feature>
<dbReference type="Ensembl" id="ENSACAT00000048114.1">
    <property type="protein sequence ID" value="ENSACAP00000030163.1"/>
    <property type="gene ID" value="ENSACAG00000041313.1"/>
</dbReference>
<dbReference type="Proteomes" id="UP000001646">
    <property type="component" value="Unplaced"/>
</dbReference>
<dbReference type="PANTHER" id="PTHR36476:SF1">
    <property type="entry name" value="OREXIGENIC NEUROPEPTIDE QRFP"/>
    <property type="match status" value="1"/>
</dbReference>
<protein>
    <submittedName>
        <fullName evidence="8">Uncharacterized protein</fullName>
    </submittedName>
</protein>
<keyword evidence="5" id="KW-0527">Neuropeptide</keyword>
<sequence length="134" mass="14738">MNVSCPIFCLLLLSIGTCLPPDDGHHDLGRAAREPGLFGFGGSPQGDRLPRQDLVQEMQKCGKGQDGMRSRREKADDNEAASENGEKRAGGLEGLAEELHGYSRRKGGFSFRFGRRGRRTGVWGGRETPFYPWG</sequence>
<feature type="region of interest" description="Disordered" evidence="6">
    <location>
        <begin position="59"/>
        <end position="92"/>
    </location>
</feature>
<dbReference type="GO" id="GO:0005576">
    <property type="term" value="C:extracellular region"/>
    <property type="evidence" value="ECO:0007669"/>
    <property type="project" value="UniProtKB-SubCell"/>
</dbReference>
<dbReference type="CTD" id="347148"/>
<comment type="similarity">
    <text evidence="2">Belongs to the RFamide neuropeptide family.</text>
</comment>